<dbReference type="SUPFAM" id="SSF56112">
    <property type="entry name" value="Protein kinase-like (PK-like)"/>
    <property type="match status" value="1"/>
</dbReference>
<feature type="domain" description="Protein kinase" evidence="7">
    <location>
        <begin position="123"/>
        <end position="398"/>
    </location>
</feature>
<dbReference type="OrthoDB" id="238911at2"/>
<keyword evidence="4 5" id="KW-0067">ATP-binding</keyword>
<dbReference type="EMBL" id="NIDE01000001">
    <property type="protein sequence ID" value="OWK46801.1"/>
    <property type="molecule type" value="Genomic_DNA"/>
</dbReference>
<evidence type="ECO:0000256" key="1">
    <source>
        <dbReference type="ARBA" id="ARBA00022679"/>
    </source>
</evidence>
<dbReference type="SMART" id="SM00220">
    <property type="entry name" value="S_TKc"/>
    <property type="match status" value="1"/>
</dbReference>
<sequence>MPHRQLCPDATEFESLLLNRVTEDRAAALEAHVGLCPICQRVVDGLTANLRLSTAIRGMPRTPVPPPPAVLGELAARLGDLTSQFTRVEWTHAGPDGGADHDDELPGFAPPAANDEVGRLGPYRVLRLLGAGGMGLVYLAEDTALRRPVAIKILRPRLARRRRARDGFLSEARAMAALKHDNIVTVFQIGETPGGGGESVPYLAMELLDGESLADWVRREGRMPVEWAARLGRQAAEGLAVAHARGVIHRDIKPGNLWLEAPPGWADTPGDRRPPLPAVARLKILDFGLAQPVGEAEGGDGPGFGTPAYMPPEQMRGERTSPAADLFSLGVVLYELTTGGLPFPIRRQSVVPEFRTPPDLRDFVPTAPAAFAALVHQLLALAPADRPASANGVATELFAATAPVADTLVDRPDRTVELHPGRVRHRRLVRVGSGAAIGIAIAVLAAGGTWLAARSGDPTGPGPAAGAILPGPPDDDWCQAVATLPAERQAATVIDKLRELNPGYDGEASLRYRSGQVSELIISTDTVRDIRPIRALKGLRHLECNGSGLGRGLLIDLSPIKGLNLEVLNAWWNPKLTDFNPVRGMKLRSCQIGETPVEDLSPFQGMPLTFLSINGCRVRDIAVVRTLPKLEFLRCDGCPIESLNPLAESTVKRLVFDFRRERGDADILSRIPWLTHLNYRPANEFRRSNGLSLTTS</sequence>
<comment type="caution">
    <text evidence="8">The sequence shown here is derived from an EMBL/GenBank/DDBJ whole genome shotgun (WGS) entry which is preliminary data.</text>
</comment>
<dbReference type="InterPro" id="IPR032675">
    <property type="entry name" value="LRR_dom_sf"/>
</dbReference>
<evidence type="ECO:0000259" key="7">
    <source>
        <dbReference type="PROSITE" id="PS50011"/>
    </source>
</evidence>
<protein>
    <submittedName>
        <fullName evidence="8">Serine/threonine protein kinase</fullName>
    </submittedName>
</protein>
<dbReference type="CDD" id="cd14014">
    <property type="entry name" value="STKc_PknB_like"/>
    <property type="match status" value="1"/>
</dbReference>
<evidence type="ECO:0000313" key="8">
    <source>
        <dbReference type="EMBL" id="OWK46801.1"/>
    </source>
</evidence>
<dbReference type="PROSITE" id="PS00107">
    <property type="entry name" value="PROTEIN_KINASE_ATP"/>
    <property type="match status" value="1"/>
</dbReference>
<feature type="binding site" evidence="5">
    <location>
        <position position="152"/>
    </location>
    <ligand>
        <name>ATP</name>
        <dbReference type="ChEBI" id="CHEBI:30616"/>
    </ligand>
</feature>
<keyword evidence="9" id="KW-1185">Reference proteome</keyword>
<keyword evidence="3 8" id="KW-0418">Kinase</keyword>
<dbReference type="InterPro" id="IPR000719">
    <property type="entry name" value="Prot_kinase_dom"/>
</dbReference>
<evidence type="ECO:0000256" key="3">
    <source>
        <dbReference type="ARBA" id="ARBA00022777"/>
    </source>
</evidence>
<dbReference type="Gene3D" id="1.10.510.10">
    <property type="entry name" value="Transferase(Phosphotransferase) domain 1"/>
    <property type="match status" value="1"/>
</dbReference>
<dbReference type="Proteomes" id="UP000214646">
    <property type="component" value="Unassembled WGS sequence"/>
</dbReference>
<dbReference type="Gene3D" id="3.80.10.10">
    <property type="entry name" value="Ribonuclease Inhibitor"/>
    <property type="match status" value="1"/>
</dbReference>
<dbReference type="InterPro" id="IPR017441">
    <property type="entry name" value="Protein_kinase_ATP_BS"/>
</dbReference>
<keyword evidence="1" id="KW-0808">Transferase</keyword>
<gene>
    <name evidence="8" type="ORF">FRUB_00500</name>
</gene>
<dbReference type="PANTHER" id="PTHR43289">
    <property type="entry name" value="MITOGEN-ACTIVATED PROTEIN KINASE KINASE KINASE 20-RELATED"/>
    <property type="match status" value="1"/>
</dbReference>
<evidence type="ECO:0000256" key="5">
    <source>
        <dbReference type="PROSITE-ProRule" id="PRU10141"/>
    </source>
</evidence>
<dbReference type="AlphaFoldDB" id="A0A225DZN0"/>
<keyword evidence="2 5" id="KW-0547">Nucleotide-binding</keyword>
<evidence type="ECO:0000256" key="2">
    <source>
        <dbReference type="ARBA" id="ARBA00022741"/>
    </source>
</evidence>
<dbReference type="Pfam" id="PF00069">
    <property type="entry name" value="Pkinase"/>
    <property type="match status" value="1"/>
</dbReference>
<feature type="region of interest" description="Disordered" evidence="6">
    <location>
        <begin position="91"/>
        <end position="113"/>
    </location>
</feature>
<name>A0A225DZN0_9BACT</name>
<dbReference type="GO" id="GO:0005524">
    <property type="term" value="F:ATP binding"/>
    <property type="evidence" value="ECO:0007669"/>
    <property type="project" value="UniProtKB-UniRule"/>
</dbReference>
<reference evidence="9" key="1">
    <citation type="submission" date="2017-06" db="EMBL/GenBank/DDBJ databases">
        <title>Genome analysis of Fimbriiglobus ruber SP5, the first member of the order Planctomycetales with confirmed chitinolytic capability.</title>
        <authorList>
            <person name="Ravin N.V."/>
            <person name="Rakitin A.L."/>
            <person name="Ivanova A.A."/>
            <person name="Beletsky A.V."/>
            <person name="Kulichevskaya I.S."/>
            <person name="Mardanov A.V."/>
            <person name="Dedysh S.N."/>
        </authorList>
    </citation>
    <scope>NUCLEOTIDE SEQUENCE [LARGE SCALE GENOMIC DNA]</scope>
    <source>
        <strain evidence="9">SP5</strain>
    </source>
</reference>
<dbReference type="InterPro" id="IPR011009">
    <property type="entry name" value="Kinase-like_dom_sf"/>
</dbReference>
<dbReference type="RefSeq" id="WP_088251982.1">
    <property type="nucleotide sequence ID" value="NZ_NIDE01000001.1"/>
</dbReference>
<dbReference type="PANTHER" id="PTHR43289:SF34">
    <property type="entry name" value="SERINE_THREONINE-PROTEIN KINASE YBDM-RELATED"/>
    <property type="match status" value="1"/>
</dbReference>
<evidence type="ECO:0000256" key="6">
    <source>
        <dbReference type="SAM" id="MobiDB-lite"/>
    </source>
</evidence>
<dbReference type="GO" id="GO:0004674">
    <property type="term" value="F:protein serine/threonine kinase activity"/>
    <property type="evidence" value="ECO:0007669"/>
    <property type="project" value="UniProtKB-KW"/>
</dbReference>
<evidence type="ECO:0000313" key="9">
    <source>
        <dbReference type="Proteomes" id="UP000214646"/>
    </source>
</evidence>
<dbReference type="SUPFAM" id="SSF52058">
    <property type="entry name" value="L domain-like"/>
    <property type="match status" value="1"/>
</dbReference>
<keyword evidence="8" id="KW-0723">Serine/threonine-protein kinase</keyword>
<evidence type="ECO:0000256" key="4">
    <source>
        <dbReference type="ARBA" id="ARBA00022840"/>
    </source>
</evidence>
<proteinExistence type="predicted"/>
<accession>A0A225DZN0</accession>
<dbReference type="Gene3D" id="3.30.200.20">
    <property type="entry name" value="Phosphorylase Kinase, domain 1"/>
    <property type="match status" value="1"/>
</dbReference>
<dbReference type="PROSITE" id="PS50011">
    <property type="entry name" value="PROTEIN_KINASE_DOM"/>
    <property type="match status" value="1"/>
</dbReference>
<organism evidence="8 9">
    <name type="scientific">Fimbriiglobus ruber</name>
    <dbReference type="NCBI Taxonomy" id="1908690"/>
    <lineage>
        <taxon>Bacteria</taxon>
        <taxon>Pseudomonadati</taxon>
        <taxon>Planctomycetota</taxon>
        <taxon>Planctomycetia</taxon>
        <taxon>Gemmatales</taxon>
        <taxon>Gemmataceae</taxon>
        <taxon>Fimbriiglobus</taxon>
    </lineage>
</organism>